<proteinExistence type="predicted"/>
<evidence type="ECO:0000313" key="1">
    <source>
        <dbReference type="EMBL" id="ABO45409.1"/>
    </source>
</evidence>
<keyword evidence="2" id="KW-1185">Reference proteome</keyword>
<name>A4L239_9VIRU</name>
<sequence length="620" mass="72066">METQVFELPYLFSDNNVPPEEYEQYEQNKSVIWDTFRFLKPSVRFTNPLQYVTSAILFQANIDKILCAKILKYLPHIIEFFKINKNDTTEIKFQTLIGLITNDDLKERILNFTNSVGLEKNDIITISRKKIIFTTFPQKIKEYKKNIVIEKAYVKINSLFDFEHTIFSKNITFKYYENVNFAFYIYMNLMNDLGIKDDSELLLFNSWKSKLALLLVQTNFDNKVAVSAFRNNTVTYKGVVYDTSFVPKYNVQDIRPIQRNMTNPINVQNMISYRNQLNVRTTKKIDLKYLPFFYTFPFKDGHLIKSDGQIVFMNVPEPTNYVKRIISSSLSICSLDNVEELVKYVIERLSISEIISTAVNSNSLSEQALALLALWFIRGSYMYINYIKINLPSLTNLLKWNLCLFTPDMSNVSIILPPLYNNIYKNSYFELNVKLYTNLVKHIASIAQSAIAVCILCSKYKIPEIVITHVYNNLDENLGKKNTTQLFVFFTLLIQENYNFIYINARNLLKPTFDTKVTNTGILLPEEIEVYQYYNIQVPNIEPFKKNSSPYVDKTWKQMLNESSLKIFALGDIGSAKIDCVLDECLSLPDQTTKLDFLAKNNYCPLNNLEIAAFITLSVQ</sequence>
<reference evidence="1 2" key="1">
    <citation type="journal article" date="2007" name="J. Virol.">
        <title>The genome of Gryllus bimaculatus nudivirus indicates an ancient diversification of baculovirus-related nonoccluded nudiviruses of insects.</title>
        <authorList>
            <person name="Wang Y."/>
            <person name="Kleespies R.G."/>
            <person name="Huger A.M."/>
            <person name="Jehle J.A."/>
        </authorList>
    </citation>
    <scope>NUCLEOTIDE SEQUENCE [LARGE SCALE GENOMIC DNA]</scope>
</reference>
<dbReference type="OrthoDB" id="4989at10239"/>
<evidence type="ECO:0000313" key="2">
    <source>
        <dbReference type="Proteomes" id="UP000203733"/>
    </source>
</evidence>
<organism evidence="1 2">
    <name type="scientific">Gryllus bimaculatus nudivirus</name>
    <dbReference type="NCBI Taxonomy" id="432587"/>
    <lineage>
        <taxon>Viruses</taxon>
        <taxon>Viruses incertae sedis</taxon>
        <taxon>Naldaviricetes</taxon>
        <taxon>Lefavirales</taxon>
        <taxon>Nudiviridae</taxon>
        <taxon>Alphanudivirus</taxon>
        <taxon>Alphanudivirus grybimaculati</taxon>
    </lineage>
</organism>
<dbReference type="RefSeq" id="YP_001111343.1">
    <property type="nucleotide sequence ID" value="NC_009240.1"/>
</dbReference>
<dbReference type="EMBL" id="EF203088">
    <property type="protein sequence ID" value="ABO45409.1"/>
    <property type="molecule type" value="Genomic_DNA"/>
</dbReference>
<dbReference type="Proteomes" id="UP000203733">
    <property type="component" value="Segment"/>
</dbReference>
<protein>
    <submittedName>
        <fullName evidence="1">Uncharacterized protein</fullName>
    </submittedName>
</protein>
<accession>A4L239</accession>
<dbReference type="GeneID" id="4960835"/>
<dbReference type="KEGG" id="vg:4960835"/>